<comment type="caution">
    <text evidence="2">The sequence shown here is derived from an EMBL/GenBank/DDBJ whole genome shotgun (WGS) entry which is preliminary data.</text>
</comment>
<organism evidence="2 3">
    <name type="scientific">Staphylococcus warneri</name>
    <dbReference type="NCBI Taxonomy" id="1292"/>
    <lineage>
        <taxon>Bacteria</taxon>
        <taxon>Bacillati</taxon>
        <taxon>Bacillota</taxon>
        <taxon>Bacilli</taxon>
        <taxon>Bacillales</taxon>
        <taxon>Staphylococcaceae</taxon>
        <taxon>Staphylococcus</taxon>
    </lineage>
</organism>
<dbReference type="Proteomes" id="UP000261016">
    <property type="component" value="Unassembled WGS sequence"/>
</dbReference>
<sequence length="118" mass="13765">MPIIPTILKLIVFIINIIILRQTFKISFLALKHDSNVNLVNVKKQDKPTRKQIYIYLIGNIVIALFYSVIGFMAFGLVPLTLKTIFDIISLCIELLIMAFGVYLIRLYKRIYRYLIEI</sequence>
<protein>
    <submittedName>
        <fullName evidence="2">Uncharacterized protein</fullName>
    </submittedName>
</protein>
<accession>A0A8B2ZI35</accession>
<keyword evidence="1" id="KW-0812">Transmembrane</keyword>
<gene>
    <name evidence="2" type="ORF">DXC19_11665</name>
</gene>
<feature type="transmembrane region" description="Helical" evidence="1">
    <location>
        <begin position="6"/>
        <end position="24"/>
    </location>
</feature>
<evidence type="ECO:0000256" key="1">
    <source>
        <dbReference type="SAM" id="Phobius"/>
    </source>
</evidence>
<dbReference type="EMBL" id="QSTD01000009">
    <property type="protein sequence ID" value="RGM28334.1"/>
    <property type="molecule type" value="Genomic_DNA"/>
</dbReference>
<evidence type="ECO:0000313" key="3">
    <source>
        <dbReference type="Proteomes" id="UP000261016"/>
    </source>
</evidence>
<reference evidence="2 3" key="1">
    <citation type="submission" date="2018-08" db="EMBL/GenBank/DDBJ databases">
        <title>A genome reference for cultivated species of the human gut microbiota.</title>
        <authorList>
            <person name="Zou Y."/>
            <person name="Xue W."/>
            <person name="Luo G."/>
        </authorList>
    </citation>
    <scope>NUCLEOTIDE SEQUENCE [LARGE SCALE GENOMIC DNA]</scope>
    <source>
        <strain evidence="2 3">OM08-17AT</strain>
    </source>
</reference>
<evidence type="ECO:0000313" key="2">
    <source>
        <dbReference type="EMBL" id="RGM28334.1"/>
    </source>
</evidence>
<keyword evidence="1" id="KW-0472">Membrane</keyword>
<feature type="transmembrane region" description="Helical" evidence="1">
    <location>
        <begin position="84"/>
        <end position="105"/>
    </location>
</feature>
<dbReference type="AlphaFoldDB" id="A0A8B2ZI35"/>
<proteinExistence type="predicted"/>
<name>A0A8B2ZI35_STAWA</name>
<feature type="transmembrane region" description="Helical" evidence="1">
    <location>
        <begin position="53"/>
        <end position="78"/>
    </location>
</feature>
<keyword evidence="1" id="KW-1133">Transmembrane helix</keyword>